<organism evidence="1 2">
    <name type="scientific">Armillaria gallica</name>
    <name type="common">Bulbous honey fungus</name>
    <name type="synonym">Armillaria bulbosa</name>
    <dbReference type="NCBI Taxonomy" id="47427"/>
    <lineage>
        <taxon>Eukaryota</taxon>
        <taxon>Fungi</taxon>
        <taxon>Dikarya</taxon>
        <taxon>Basidiomycota</taxon>
        <taxon>Agaricomycotina</taxon>
        <taxon>Agaricomycetes</taxon>
        <taxon>Agaricomycetidae</taxon>
        <taxon>Agaricales</taxon>
        <taxon>Marasmiineae</taxon>
        <taxon>Physalacriaceae</taxon>
        <taxon>Armillaria</taxon>
    </lineage>
</organism>
<proteinExistence type="predicted"/>
<dbReference type="AlphaFoldDB" id="A0A2H3CZ68"/>
<name>A0A2H3CZ68_ARMGA</name>
<dbReference type="EMBL" id="KZ293721">
    <property type="protein sequence ID" value="PBK82077.1"/>
    <property type="molecule type" value="Genomic_DNA"/>
</dbReference>
<sequence>LHLKTSAPIRSSNDVVPACTVFHESHAAIKPLLQGIQTQEQLDDLLAWLHDIRYLITHLTLGFTHYLSRQQDIEQSRQNRL</sequence>
<keyword evidence="2" id="KW-1185">Reference proteome</keyword>
<reference evidence="2" key="1">
    <citation type="journal article" date="2017" name="Nat. Ecol. Evol.">
        <title>Genome expansion and lineage-specific genetic innovations in the forest pathogenic fungi Armillaria.</title>
        <authorList>
            <person name="Sipos G."/>
            <person name="Prasanna A.N."/>
            <person name="Walter M.C."/>
            <person name="O'Connor E."/>
            <person name="Balint B."/>
            <person name="Krizsan K."/>
            <person name="Kiss B."/>
            <person name="Hess J."/>
            <person name="Varga T."/>
            <person name="Slot J."/>
            <person name="Riley R."/>
            <person name="Boka B."/>
            <person name="Rigling D."/>
            <person name="Barry K."/>
            <person name="Lee J."/>
            <person name="Mihaltcheva S."/>
            <person name="LaButti K."/>
            <person name="Lipzen A."/>
            <person name="Waldron R."/>
            <person name="Moloney N.M."/>
            <person name="Sperisen C."/>
            <person name="Kredics L."/>
            <person name="Vagvoelgyi C."/>
            <person name="Patrignani A."/>
            <person name="Fitzpatrick D."/>
            <person name="Nagy I."/>
            <person name="Doyle S."/>
            <person name="Anderson J.B."/>
            <person name="Grigoriev I.V."/>
            <person name="Gueldener U."/>
            <person name="Muensterkoetter M."/>
            <person name="Nagy L.G."/>
        </authorList>
    </citation>
    <scope>NUCLEOTIDE SEQUENCE [LARGE SCALE GENOMIC DNA]</scope>
    <source>
        <strain evidence="2">Ar21-2</strain>
    </source>
</reference>
<feature type="non-terminal residue" evidence="1">
    <location>
        <position position="1"/>
    </location>
</feature>
<accession>A0A2H3CZ68</accession>
<protein>
    <submittedName>
        <fullName evidence="1">Uncharacterized protein</fullName>
    </submittedName>
</protein>
<evidence type="ECO:0000313" key="1">
    <source>
        <dbReference type="EMBL" id="PBK82077.1"/>
    </source>
</evidence>
<dbReference type="Proteomes" id="UP000217790">
    <property type="component" value="Unassembled WGS sequence"/>
</dbReference>
<dbReference type="OrthoDB" id="3018493at2759"/>
<gene>
    <name evidence="1" type="ORF">ARMGADRAFT_947083</name>
</gene>
<evidence type="ECO:0000313" key="2">
    <source>
        <dbReference type="Proteomes" id="UP000217790"/>
    </source>
</evidence>
<dbReference type="InParanoid" id="A0A2H3CZ68"/>